<evidence type="ECO:0000313" key="2">
    <source>
        <dbReference type="Proteomes" id="UP000054324"/>
    </source>
</evidence>
<keyword evidence="2" id="KW-1185">Reference proteome</keyword>
<dbReference type="Proteomes" id="UP000054324">
    <property type="component" value="Unassembled WGS sequence"/>
</dbReference>
<dbReference type="RefSeq" id="XP_009169616.1">
    <property type="nucleotide sequence ID" value="XM_009171352.1"/>
</dbReference>
<dbReference type="CTD" id="20320341"/>
<name>A0A074ZLP0_OPIVI</name>
<dbReference type="EMBL" id="KL596742">
    <property type="protein sequence ID" value="KER26657.1"/>
    <property type="molecule type" value="Genomic_DNA"/>
</dbReference>
<proteinExistence type="predicted"/>
<dbReference type="KEGG" id="ovi:T265_06159"/>
<evidence type="ECO:0000313" key="1">
    <source>
        <dbReference type="EMBL" id="KER26657.1"/>
    </source>
</evidence>
<reference evidence="1 2" key="1">
    <citation type="submission" date="2013-11" db="EMBL/GenBank/DDBJ databases">
        <title>Opisthorchis viverrini - life in the bile duct.</title>
        <authorList>
            <person name="Young N.D."/>
            <person name="Nagarajan N."/>
            <person name="Lin S.J."/>
            <person name="Korhonen P.K."/>
            <person name="Jex A.R."/>
            <person name="Hall R.S."/>
            <person name="Safavi-Hemami H."/>
            <person name="Kaewkong W."/>
            <person name="Bertrand D."/>
            <person name="Gao S."/>
            <person name="Seet Q."/>
            <person name="Wongkham S."/>
            <person name="Teh B.T."/>
            <person name="Wongkham C."/>
            <person name="Intapan P.M."/>
            <person name="Maleewong W."/>
            <person name="Yang X."/>
            <person name="Hu M."/>
            <person name="Wang Z."/>
            <person name="Hofmann A."/>
            <person name="Sternberg P.W."/>
            <person name="Tan P."/>
            <person name="Wang J."/>
            <person name="Gasser R.B."/>
        </authorList>
    </citation>
    <scope>NUCLEOTIDE SEQUENCE [LARGE SCALE GENOMIC DNA]</scope>
</reference>
<accession>A0A074ZLP0</accession>
<dbReference type="AlphaFoldDB" id="A0A074ZLP0"/>
<gene>
    <name evidence="1" type="ORF">T265_06159</name>
</gene>
<protein>
    <submittedName>
        <fullName evidence="1">Uncharacterized protein</fullName>
    </submittedName>
</protein>
<dbReference type="GeneID" id="20320341"/>
<organism evidence="1 2">
    <name type="scientific">Opisthorchis viverrini</name>
    <name type="common">Southeast Asian liver fluke</name>
    <dbReference type="NCBI Taxonomy" id="6198"/>
    <lineage>
        <taxon>Eukaryota</taxon>
        <taxon>Metazoa</taxon>
        <taxon>Spiralia</taxon>
        <taxon>Lophotrochozoa</taxon>
        <taxon>Platyhelminthes</taxon>
        <taxon>Trematoda</taxon>
        <taxon>Digenea</taxon>
        <taxon>Opisthorchiida</taxon>
        <taxon>Opisthorchiata</taxon>
        <taxon>Opisthorchiidae</taxon>
        <taxon>Opisthorchis</taxon>
    </lineage>
</organism>
<sequence>MTAGLQQIVHHITTTAVMVNADHSFVTLFRLACKRREADLRETCPIIGIHRYTVSEGKIAAKLQRMRPEITLDTAATRLTLLTFSQVVHVPFSKTEIAVDMPLSAEVSCLHQSHEKQLVELTYLSIVVMPALRMLHFGGFGVERKSASEDAILRSWLSGLARRRLSVNNWVVWRVLCVRKELATDKAIFAEAADVSGGFTIRDSHEKQLVELTYLSIVVMPALRMLHFGGFGVERKSASEDAILRSWLSGLARRRLSVNNWVVWRVLCVRKELATDKAIFAEAADVSGGFTIRDVGIILYFKRLTLKTL</sequence>